<feature type="region of interest" description="Disordered" evidence="1">
    <location>
        <begin position="119"/>
        <end position="146"/>
    </location>
</feature>
<evidence type="ECO:0000256" key="1">
    <source>
        <dbReference type="SAM" id="MobiDB-lite"/>
    </source>
</evidence>
<reference evidence="2 3" key="1">
    <citation type="journal article" date="2013" name="Science">
        <title>Pandoraviruses: amoeba viruses with genomes up to 2.5 Mb reaching that of parasitic eukaryotes.</title>
        <authorList>
            <person name="Philippe N."/>
            <person name="Legendre M."/>
            <person name="Doutre G."/>
            <person name="Coute Y."/>
            <person name="Poirot O."/>
            <person name="Lescot M."/>
            <person name="Arslan D."/>
            <person name="Seltzer V."/>
            <person name="Bertaux L."/>
            <person name="Bruley C."/>
            <person name="Garin J."/>
            <person name="Claverie J.M."/>
            <person name="Abergel C."/>
        </authorList>
    </citation>
    <scope>NUCLEOTIDE SEQUENCE [LARGE SCALE GENOMIC DNA]</scope>
</reference>
<evidence type="ECO:0000313" key="3">
    <source>
        <dbReference type="Proteomes" id="UP000204584"/>
    </source>
</evidence>
<feature type="compositionally biased region" description="Pro residues" evidence="1">
    <location>
        <begin position="1"/>
        <end position="11"/>
    </location>
</feature>
<keyword evidence="3" id="KW-1185">Reference proteome</keyword>
<feature type="compositionally biased region" description="Basic residues" evidence="1">
    <location>
        <begin position="315"/>
        <end position="325"/>
    </location>
</feature>
<name>S4W1E3_9VIRU</name>
<dbReference type="Gene3D" id="3.30.420.10">
    <property type="entry name" value="Ribonuclease H-like superfamily/Ribonuclease H"/>
    <property type="match status" value="1"/>
</dbReference>
<proteinExistence type="predicted"/>
<dbReference type="RefSeq" id="YP_008437006.1">
    <property type="nucleotide sequence ID" value="NC_022098.1"/>
</dbReference>
<dbReference type="GeneID" id="16605727"/>
<feature type="region of interest" description="Disordered" evidence="1">
    <location>
        <begin position="404"/>
        <end position="604"/>
    </location>
</feature>
<sequence>MRKRAAPPPPSSSTSKKAPAPKPPPKRARKTATGTAGGDATPAAAAAARKKPTRLFPADPEATRRVLAFDIGIVNLAYAVVTLTGADDFAIESLAANNIMRDDPPGGPPTDDEVIAAAAAAGPRRRRRPGEAAPLPPPKAKGRGAKEPLKVLTERLTAYLWARADRLLGRRPHAVVIEQQSKKALRLSALGAVVHSFVLNYYLARAEQLPPVFMQSGRQKLRVVFRPLPSTPSSGSSGGGGGIAAWCAPSGAGSAPRLVTRFRVAPPLPTETPTTTVVKTVARRRSKVASEKANDDTKGAEAKAPAATTTGKQGTKVKPKSKAKQKRAEDSATWRVNKKRAVANFAPLLHHYPGCRRWAPLFERSKKKDDLADAALHAIFLLKAGGTRLARTKDLDDASLIVLPLRPDKDGGGDGDNEGNNEGNNNAPDVVEKKKSRRGRAAAAPTTPVHVGAPRGACPPADQNEDGGDDEIIDLVHYATDDSAHNVDTSEATDDDDLPDPSDFDDGEEQDDDDDDDDIQDDRDDDSVVDDESVHYMPRRLRRELVCKTTTTRPTAVPFSDSDQSDTDSEEEEEDNDDDDDWAADLGICPAPSGRASPVASRHG</sequence>
<dbReference type="SUPFAM" id="SSF53098">
    <property type="entry name" value="Ribonuclease H-like"/>
    <property type="match status" value="1"/>
</dbReference>
<dbReference type="Proteomes" id="UP000204584">
    <property type="component" value="Segment"/>
</dbReference>
<dbReference type="InterPro" id="IPR012337">
    <property type="entry name" value="RNaseH-like_sf"/>
</dbReference>
<dbReference type="KEGG" id="vg:16605727"/>
<dbReference type="InterPro" id="IPR036397">
    <property type="entry name" value="RNaseH_sf"/>
</dbReference>
<gene>
    <name evidence="2" type="ORF">psal_cds_319</name>
</gene>
<feature type="compositionally biased region" description="Acidic residues" evidence="1">
    <location>
        <begin position="491"/>
        <end position="531"/>
    </location>
</feature>
<evidence type="ECO:0000313" key="2">
    <source>
        <dbReference type="EMBL" id="AGO83940.1"/>
    </source>
</evidence>
<protein>
    <submittedName>
        <fullName evidence="2">Uncharacterized protein</fullName>
    </submittedName>
</protein>
<feature type="region of interest" description="Disordered" evidence="1">
    <location>
        <begin position="1"/>
        <end position="57"/>
    </location>
</feature>
<feature type="region of interest" description="Disordered" evidence="1">
    <location>
        <begin position="283"/>
        <end position="332"/>
    </location>
</feature>
<dbReference type="EMBL" id="KC977571">
    <property type="protein sequence ID" value="AGO83940.1"/>
    <property type="molecule type" value="Genomic_DNA"/>
</dbReference>
<feature type="compositionally biased region" description="Basic and acidic residues" evidence="1">
    <location>
        <begin position="288"/>
        <end position="301"/>
    </location>
</feature>
<feature type="compositionally biased region" description="Acidic residues" evidence="1">
    <location>
        <begin position="563"/>
        <end position="583"/>
    </location>
</feature>
<organism evidence="2 3">
    <name type="scientific">Pandoravirus salinus</name>
    <dbReference type="NCBI Taxonomy" id="1349410"/>
    <lineage>
        <taxon>Viruses</taxon>
        <taxon>Pandoravirus</taxon>
    </lineage>
</organism>
<feature type="compositionally biased region" description="Acidic residues" evidence="1">
    <location>
        <begin position="463"/>
        <end position="473"/>
    </location>
</feature>
<accession>S4W1E3</accession>
<feature type="compositionally biased region" description="Low complexity" evidence="1">
    <location>
        <begin position="31"/>
        <end position="47"/>
    </location>
</feature>
<dbReference type="GO" id="GO:0003676">
    <property type="term" value="F:nucleic acid binding"/>
    <property type="evidence" value="ECO:0007669"/>
    <property type="project" value="InterPro"/>
</dbReference>